<dbReference type="Pfam" id="PF03715">
    <property type="entry name" value="Noc2"/>
    <property type="match status" value="1"/>
</dbReference>
<evidence type="ECO:0000313" key="6">
    <source>
        <dbReference type="Proteomes" id="UP000179807"/>
    </source>
</evidence>
<comment type="subcellular location">
    <subcellularLocation>
        <location evidence="1">Nucleus</location>
    </subcellularLocation>
</comment>
<sequence length="391" mass="45430">MSEGETQPITLEQAIKQLEEGDLNVIDVILAAHLEEKEDNKYLKLLATNLVNHIKPVEWNKYRSNLSLFAQASVEDYDTIKILGNLFERSDLLEFTKMFFEETCKIFTSYPERIINILLFISSRAVQNSNQFYSWAVPALFSAISTNLVIVNFVDLEPYFEKFIDFEPEATTAPLQSVLTTQFNHLLDNLEKRNINNSCNYANYSFLNLMKFLQPLAFRFENFKTAYLILATRSIREDQSLTINPFRVKILQILMDAEHYLECVAPLAKIFSKSLQEKKNNEGTFDWDQLIVADKSTARNEGYQELLFAKSFEMLKLCLQKLKNRITFPEIIAPVVRTIKNMIESPIYKQKEQVLRNYLKELDKNSKRVAAAREKTASNDPNFNILEHLEI</sequence>
<accession>A0A1J4L0Z7</accession>
<protein>
    <submittedName>
        <fullName evidence="5">Uncharacterized protein</fullName>
    </submittedName>
</protein>
<dbReference type="RefSeq" id="XP_068368685.1">
    <property type="nucleotide sequence ID" value="XM_068490970.1"/>
</dbReference>
<evidence type="ECO:0000256" key="3">
    <source>
        <dbReference type="ARBA" id="ARBA00023242"/>
    </source>
</evidence>
<organism evidence="5 6">
    <name type="scientific">Tritrichomonas foetus</name>
    <dbReference type="NCBI Taxonomy" id="1144522"/>
    <lineage>
        <taxon>Eukaryota</taxon>
        <taxon>Metamonada</taxon>
        <taxon>Parabasalia</taxon>
        <taxon>Tritrichomonadida</taxon>
        <taxon>Tritrichomonadidae</taxon>
        <taxon>Tritrichomonas</taxon>
    </lineage>
</organism>
<evidence type="ECO:0000256" key="4">
    <source>
        <dbReference type="SAM" id="Coils"/>
    </source>
</evidence>
<evidence type="ECO:0000313" key="5">
    <source>
        <dbReference type="EMBL" id="OHT15549.1"/>
    </source>
</evidence>
<dbReference type="GO" id="GO:0005634">
    <property type="term" value="C:nucleus"/>
    <property type="evidence" value="ECO:0007669"/>
    <property type="project" value="UniProtKB-SubCell"/>
</dbReference>
<dbReference type="EMBL" id="MLAK01000217">
    <property type="protein sequence ID" value="OHT15549.1"/>
    <property type="molecule type" value="Genomic_DNA"/>
</dbReference>
<name>A0A1J4L0Z7_9EUKA</name>
<comment type="caution">
    <text evidence="5">The sequence shown here is derived from an EMBL/GenBank/DDBJ whole genome shotgun (WGS) entry which is preliminary data.</text>
</comment>
<dbReference type="GeneID" id="94825674"/>
<evidence type="ECO:0000256" key="1">
    <source>
        <dbReference type="ARBA" id="ARBA00004123"/>
    </source>
</evidence>
<keyword evidence="6" id="KW-1185">Reference proteome</keyword>
<dbReference type="OrthoDB" id="10266662at2759"/>
<gene>
    <name evidence="5" type="ORF">TRFO_02894</name>
</gene>
<comment type="similarity">
    <text evidence="2">Belongs to the NOC2 family.</text>
</comment>
<feature type="coiled-coil region" evidence="4">
    <location>
        <begin position="348"/>
        <end position="375"/>
    </location>
</feature>
<dbReference type="Proteomes" id="UP000179807">
    <property type="component" value="Unassembled WGS sequence"/>
</dbReference>
<keyword evidence="4" id="KW-0175">Coiled coil</keyword>
<dbReference type="AlphaFoldDB" id="A0A1J4L0Z7"/>
<dbReference type="InterPro" id="IPR005343">
    <property type="entry name" value="Noc2"/>
</dbReference>
<keyword evidence="3" id="KW-0539">Nucleus</keyword>
<reference evidence="5" key="1">
    <citation type="submission" date="2016-10" db="EMBL/GenBank/DDBJ databases">
        <authorList>
            <person name="Benchimol M."/>
            <person name="Almeida L.G."/>
            <person name="Vasconcelos A.T."/>
            <person name="Perreira-Neves A."/>
            <person name="Rosa I.A."/>
            <person name="Tasca T."/>
            <person name="Bogo M.R."/>
            <person name="de Souza W."/>
        </authorList>
    </citation>
    <scope>NUCLEOTIDE SEQUENCE [LARGE SCALE GENOMIC DNA]</scope>
    <source>
        <strain evidence="5">K</strain>
    </source>
</reference>
<dbReference type="VEuPathDB" id="TrichDB:TRFO_02894"/>
<evidence type="ECO:0000256" key="2">
    <source>
        <dbReference type="ARBA" id="ARBA00005907"/>
    </source>
</evidence>
<proteinExistence type="inferred from homology"/>